<evidence type="ECO:0000313" key="3">
    <source>
        <dbReference type="Proteomes" id="UP000076722"/>
    </source>
</evidence>
<dbReference type="AlphaFoldDB" id="A0A164SAB1"/>
<organism evidence="2 3">
    <name type="scientific">Sistotremastrum niveocremeum HHB9708</name>
    <dbReference type="NCBI Taxonomy" id="1314777"/>
    <lineage>
        <taxon>Eukaryota</taxon>
        <taxon>Fungi</taxon>
        <taxon>Dikarya</taxon>
        <taxon>Basidiomycota</taxon>
        <taxon>Agaricomycotina</taxon>
        <taxon>Agaricomycetes</taxon>
        <taxon>Sistotremastrales</taxon>
        <taxon>Sistotremastraceae</taxon>
        <taxon>Sertulicium</taxon>
        <taxon>Sertulicium niveocremeum</taxon>
    </lineage>
</organism>
<name>A0A164SAB1_9AGAM</name>
<protein>
    <recommendedName>
        <fullName evidence="1">DUF6535 domain-containing protein</fullName>
    </recommendedName>
</protein>
<proteinExistence type="predicted"/>
<dbReference type="Proteomes" id="UP000076722">
    <property type="component" value="Unassembled WGS sequence"/>
</dbReference>
<evidence type="ECO:0000259" key="1">
    <source>
        <dbReference type="Pfam" id="PF20153"/>
    </source>
</evidence>
<keyword evidence="3" id="KW-1185">Reference proteome</keyword>
<gene>
    <name evidence="2" type="ORF">SISNIDRAFT_167524</name>
</gene>
<dbReference type="Pfam" id="PF20153">
    <property type="entry name" value="DUF6535"/>
    <property type="match status" value="1"/>
</dbReference>
<accession>A0A164SAB1</accession>
<dbReference type="InterPro" id="IPR045338">
    <property type="entry name" value="DUF6535"/>
</dbReference>
<evidence type="ECO:0000313" key="2">
    <source>
        <dbReference type="EMBL" id="KZS91288.1"/>
    </source>
</evidence>
<dbReference type="EMBL" id="KV419416">
    <property type="protein sequence ID" value="KZS91288.1"/>
    <property type="molecule type" value="Genomic_DNA"/>
</dbReference>
<reference evidence="2 3" key="1">
    <citation type="journal article" date="2016" name="Mol. Biol. Evol.">
        <title>Comparative Genomics of Early-Diverging Mushroom-Forming Fungi Provides Insights into the Origins of Lignocellulose Decay Capabilities.</title>
        <authorList>
            <person name="Nagy L.G."/>
            <person name="Riley R."/>
            <person name="Tritt A."/>
            <person name="Adam C."/>
            <person name="Daum C."/>
            <person name="Floudas D."/>
            <person name="Sun H."/>
            <person name="Yadav J.S."/>
            <person name="Pangilinan J."/>
            <person name="Larsson K.H."/>
            <person name="Matsuura K."/>
            <person name="Barry K."/>
            <person name="Labutti K."/>
            <person name="Kuo R."/>
            <person name="Ohm R.A."/>
            <person name="Bhattacharya S.S."/>
            <person name="Shirouzu T."/>
            <person name="Yoshinaga Y."/>
            <person name="Martin F.M."/>
            <person name="Grigoriev I.V."/>
            <person name="Hibbett D.S."/>
        </authorList>
    </citation>
    <scope>NUCLEOTIDE SEQUENCE [LARGE SCALE GENOMIC DNA]</scope>
    <source>
        <strain evidence="2 3">HHB9708</strain>
    </source>
</reference>
<sequence length="117" mass="12812">MTKEAVGEWTSLMNVSLVFVSELCLSCCEASDRLLLQNAIFLAIVTAFIVPVLQELQAPSADSTDSDSDSDATSSAGLIDPHRQEVIQQWIAFFQISAFAVSVSERTALRNWPSLME</sequence>
<feature type="domain" description="DUF6535" evidence="1">
    <location>
        <begin position="3"/>
        <end position="102"/>
    </location>
</feature>